<feature type="chain" id="PRO_5041210725" description="Rhamnogalacturonan I lyase beta-sheet domain-containing protein" evidence="1">
    <location>
        <begin position="26"/>
        <end position="784"/>
    </location>
</feature>
<dbReference type="AlphaFoldDB" id="A0AA41U5R7"/>
<evidence type="ECO:0000313" key="6">
    <source>
        <dbReference type="Proteomes" id="UP001165405"/>
    </source>
</evidence>
<dbReference type="Pfam" id="PF18370">
    <property type="entry name" value="RGI_lyase"/>
    <property type="match status" value="1"/>
</dbReference>
<dbReference type="CDD" id="cd10318">
    <property type="entry name" value="RGL11"/>
    <property type="match status" value="1"/>
</dbReference>
<accession>A0AA41U5R7</accession>
<dbReference type="InterPro" id="IPR049033">
    <property type="entry name" value="AGA-YXIM_GBD"/>
</dbReference>
<protein>
    <recommendedName>
        <fullName evidence="7">Rhamnogalacturonan I lyase beta-sheet domain-containing protein</fullName>
    </recommendedName>
</protein>
<dbReference type="InterPro" id="IPR041624">
    <property type="entry name" value="RGI_lyase"/>
</dbReference>
<dbReference type="Gene3D" id="2.60.120.430">
    <property type="entry name" value="Galactose-binding lectin"/>
    <property type="match status" value="1"/>
</dbReference>
<dbReference type="Gene3D" id="2.60.40.10">
    <property type="entry name" value="Immunoglobulins"/>
    <property type="match status" value="1"/>
</dbReference>
<evidence type="ECO:0008006" key="7">
    <source>
        <dbReference type="Google" id="ProtNLM"/>
    </source>
</evidence>
<organism evidence="5 6">
    <name type="scientific">Antribacter soli</name>
    <dbReference type="NCBI Taxonomy" id="2910976"/>
    <lineage>
        <taxon>Bacteria</taxon>
        <taxon>Bacillati</taxon>
        <taxon>Actinomycetota</taxon>
        <taxon>Actinomycetes</taxon>
        <taxon>Micrococcales</taxon>
        <taxon>Promicromonosporaceae</taxon>
        <taxon>Antribacter</taxon>
    </lineage>
</organism>
<sequence>MQNRRTRTAALVAAAALAAPLGAVALTATTATTASAVPGDATGIYRFDLGGAADPVEPGWTGVNLSTVYSSSTGYGITSTGQITRDRGTPLGVGRDWIGYGEDWYLRVNVPNGTYDVTLTVAETGVADSTFTVESQASRRVTARDGNVSTTTYEDLTIADGRVDVLVGGANNILNAVEITRDGAGRDAEDLDRSPVAVPVGGGVYVGWRMLGTDPSGVSFKVYRGSTSVATVTGSTNYLDTGGSASSSYRIAQVVNGVESWATAAFTPWATSSRDIPLQKPAGGTTPDGVAYTYHANDLSVGDLDGDGQYEYLVKWQPSNAKDNSQSGYTGNTIIDAYELSGTRMWRIDLGRNIRSGAHYTQMVVFDLNSDGYAELLVKTADGTVSGTGQVIGSASADYRNSSGYVLSGPEFLTVFDGRTGAAVDTINYVPARGTVSSWGDSYGNRVDRFLAGVAYLDGQHPSAIFSRGYYTRTVVAAFDFNGQDLTQRWVFDSNVSGSQYAGQGNHQLSVADVDGDTRDEIVFGSMTIDDTGAPLYTTGLGHGDALHVGDLNPNRAGLEVFAVHESMSASGNRGSTFRDARTGAVLWSTSATADTGRGTVGDIDPRYAGAEGWNTGAGGKGVNQATGAQITTSIPAANFVTWWDGDLVREITDHAYSSSTSTGVPWVGKWNYSSSSTSTLRSFTGTLSNNTTKGTPGLQADLFGDWREELVFRTDSSTALRVFTTTDVTSYRLRTLMHDSQYRVAVAWQNVAYNQPPHPSFFLGDGMATPPPPSLRIVEAPAD</sequence>
<dbReference type="SUPFAM" id="SSF69318">
    <property type="entry name" value="Integrin alpha N-terminal domain"/>
    <property type="match status" value="1"/>
</dbReference>
<feature type="domain" description="Beta-agarase/YXIM esterase-like galactose-binding" evidence="3">
    <location>
        <begin position="45"/>
        <end position="169"/>
    </location>
</feature>
<feature type="domain" description="Rhamnogalacturonan I lyase beta-sheet" evidence="2">
    <location>
        <begin position="187"/>
        <end position="269"/>
    </location>
</feature>
<gene>
    <name evidence="5" type="ORF">L1785_00820</name>
</gene>
<dbReference type="Proteomes" id="UP001165405">
    <property type="component" value="Unassembled WGS sequence"/>
</dbReference>
<dbReference type="EMBL" id="JAKGSG010000005">
    <property type="protein sequence ID" value="MCF4119520.1"/>
    <property type="molecule type" value="Genomic_DNA"/>
</dbReference>
<name>A0AA41U5R7_9MICO</name>
<dbReference type="PANTHER" id="PTHR43118">
    <property type="entry name" value="RHAMNOGALACTURONAN LYASE (EUROFUNG)"/>
    <property type="match status" value="1"/>
</dbReference>
<reference evidence="5" key="1">
    <citation type="submission" date="2022-01" db="EMBL/GenBank/DDBJ databases">
        <title>Antribacter sp. nov., isolated from Guizhou of China.</title>
        <authorList>
            <person name="Chengliang C."/>
            <person name="Ya Z."/>
        </authorList>
    </citation>
    <scope>NUCLEOTIDE SEQUENCE</scope>
    <source>
        <strain evidence="5">KLBMP 9083</strain>
    </source>
</reference>
<dbReference type="RefSeq" id="WP_236087217.1">
    <property type="nucleotide sequence ID" value="NZ_JAKGSG010000005.1"/>
</dbReference>
<evidence type="ECO:0000259" key="3">
    <source>
        <dbReference type="Pfam" id="PF21254"/>
    </source>
</evidence>
<dbReference type="InterPro" id="IPR008979">
    <property type="entry name" value="Galactose-bd-like_sf"/>
</dbReference>
<dbReference type="Pfam" id="PF21348">
    <property type="entry name" value="RGL11_C"/>
    <property type="match status" value="1"/>
</dbReference>
<evidence type="ECO:0000259" key="4">
    <source>
        <dbReference type="Pfam" id="PF21348"/>
    </source>
</evidence>
<dbReference type="InterPro" id="IPR013783">
    <property type="entry name" value="Ig-like_fold"/>
</dbReference>
<feature type="signal peptide" evidence="1">
    <location>
        <begin position="1"/>
        <end position="25"/>
    </location>
</feature>
<evidence type="ECO:0000313" key="5">
    <source>
        <dbReference type="EMBL" id="MCF4119520.1"/>
    </source>
</evidence>
<keyword evidence="6" id="KW-1185">Reference proteome</keyword>
<feature type="domain" description="Rhamnogalacturonan lyase family 11 C-terminal" evidence="4">
    <location>
        <begin position="274"/>
        <end position="774"/>
    </location>
</feature>
<dbReference type="SUPFAM" id="SSF49785">
    <property type="entry name" value="Galactose-binding domain-like"/>
    <property type="match status" value="1"/>
</dbReference>
<keyword evidence="1" id="KW-0732">Signal</keyword>
<dbReference type="GO" id="GO:0005975">
    <property type="term" value="P:carbohydrate metabolic process"/>
    <property type="evidence" value="ECO:0007669"/>
    <property type="project" value="UniProtKB-ARBA"/>
</dbReference>
<dbReference type="InterPro" id="IPR028994">
    <property type="entry name" value="Integrin_alpha_N"/>
</dbReference>
<evidence type="ECO:0000256" key="1">
    <source>
        <dbReference type="SAM" id="SignalP"/>
    </source>
</evidence>
<evidence type="ECO:0000259" key="2">
    <source>
        <dbReference type="Pfam" id="PF18370"/>
    </source>
</evidence>
<comment type="caution">
    <text evidence="5">The sequence shown here is derived from an EMBL/GenBank/DDBJ whole genome shotgun (WGS) entry which is preliminary data.</text>
</comment>
<dbReference type="InterPro" id="IPR034641">
    <property type="entry name" value="RGL11"/>
</dbReference>
<dbReference type="Pfam" id="PF21254">
    <property type="entry name" value="AGA-YXIM_GBD"/>
    <property type="match status" value="1"/>
</dbReference>
<dbReference type="PANTHER" id="PTHR43118:SF1">
    <property type="entry name" value="RHAMNOGALACTURONAN LYASE (EUROFUNG)"/>
    <property type="match status" value="1"/>
</dbReference>
<dbReference type="InterPro" id="IPR049366">
    <property type="entry name" value="RGL11_C"/>
</dbReference>
<proteinExistence type="predicted"/>